<dbReference type="EMBL" id="SJSA01000002">
    <property type="protein sequence ID" value="TGG36428.1"/>
    <property type="molecule type" value="Genomic_DNA"/>
</dbReference>
<protein>
    <submittedName>
        <fullName evidence="2">Protein BatD</fullName>
    </submittedName>
</protein>
<keyword evidence="1" id="KW-0472">Membrane</keyword>
<feature type="transmembrane region" description="Helical" evidence="1">
    <location>
        <begin position="512"/>
        <end position="530"/>
    </location>
</feature>
<gene>
    <name evidence="2" type="ORF">EZ315_11255</name>
</gene>
<comment type="caution">
    <text evidence="2">The sequence shown here is derived from an EMBL/GenBank/DDBJ whole genome shotgun (WGS) entry which is preliminary data.</text>
</comment>
<dbReference type="AlphaFoldDB" id="A0A4Z0V3G5"/>
<sequence>MPKKFSRLWKMRKMPPANASMQNGRRMALPVDVRSPTHGNISLVSQAIFRSIQYPQMKRFSILFIILAIFTVSIAAGNVSFTVKAPGRIYEGDKFPVTFRLTNADGSDLKVSAIDGCTLLFGPSTSQSQSYSVVNGRAESSSAIEYTYYYRADKAGQFTIPAASVLADGKRLTTAPANFTVHERAERDTPGSQRPVAVDDVDTQTAGRKVNADDVFVRIILSRNSAYEQEAIGCTIKLYTKYSISSFMPTRQPSFDGFLIQELDVQPALNEIENYRGQDYMTAILKHCIIFPQKSGKLTINSGNYDISVIQYDNVNMGMFQVRQPRETKIKVSSNTGSIDIQPLPSPKPEGFNGAVGEFKVESRLVGNSFRTNDPATLFYTISGTGNIKYLKEPQIDFPTEFEQYTPKSDIQTSVSGNEVSGTMTVEYTFVPQSVGEFTIGSDKFVYFDPAKRDYVTLSTPTYPIKVAKGLSTPAPTEDQKAIENKNSDIRHIYLGDKNPSKSHSIVVTTTGYWMLYLGLLIAAAAIIIANRTRARRNADVTRMRTAKANKVATKRLKLAGKYLSAGDNDKFYEEMLHALWGYLSDKLSIPLSQLNRQNIVERLSEKEYSEETISSIVNVLDECEMARYTPDSSTRMDSIYEEGAKAINNLEKR</sequence>
<evidence type="ECO:0000313" key="2">
    <source>
        <dbReference type="EMBL" id="TGG36428.1"/>
    </source>
</evidence>
<dbReference type="Proteomes" id="UP000297635">
    <property type="component" value="Unassembled WGS sequence"/>
</dbReference>
<dbReference type="Pfam" id="PF13584">
    <property type="entry name" value="BatD"/>
    <property type="match status" value="2"/>
</dbReference>
<keyword evidence="1" id="KW-1133">Transmembrane helix</keyword>
<dbReference type="InterPro" id="IPR025738">
    <property type="entry name" value="BatD"/>
</dbReference>
<proteinExistence type="predicted"/>
<accession>A0A4Z0V3G5</accession>
<evidence type="ECO:0000313" key="3">
    <source>
        <dbReference type="Proteomes" id="UP000297635"/>
    </source>
</evidence>
<organism evidence="2 3">
    <name type="scientific">Duncaniella freteri</name>
    <dbReference type="NCBI Taxonomy" id="2530391"/>
    <lineage>
        <taxon>Bacteria</taxon>
        <taxon>Pseudomonadati</taxon>
        <taxon>Bacteroidota</taxon>
        <taxon>Bacteroidia</taxon>
        <taxon>Bacteroidales</taxon>
        <taxon>Muribaculaceae</taxon>
        <taxon>Duncaniella</taxon>
    </lineage>
</organism>
<reference evidence="2 3" key="1">
    <citation type="submission" date="2019-02" db="EMBL/GenBank/DDBJ databases">
        <title>Isolation and identification of novel species under the genus Muribaculum.</title>
        <authorList>
            <person name="Miyake S."/>
            <person name="Ding Y."/>
            <person name="Low A."/>
            <person name="Soh M."/>
            <person name="Seedorf H."/>
        </authorList>
    </citation>
    <scope>NUCLEOTIDE SEQUENCE [LARGE SCALE GENOMIC DNA]</scope>
    <source>
        <strain evidence="2 3">TLL-A3</strain>
    </source>
</reference>
<evidence type="ECO:0000256" key="1">
    <source>
        <dbReference type="SAM" id="Phobius"/>
    </source>
</evidence>
<dbReference type="PANTHER" id="PTHR40940">
    <property type="entry name" value="PROTEIN BATD-RELATED"/>
    <property type="match status" value="1"/>
</dbReference>
<name>A0A4Z0V3G5_9BACT</name>
<keyword evidence="3" id="KW-1185">Reference proteome</keyword>
<keyword evidence="1" id="KW-0812">Transmembrane</keyword>
<dbReference type="PANTHER" id="PTHR40940:SF2">
    <property type="entry name" value="BATD"/>
    <property type="match status" value="1"/>
</dbReference>